<evidence type="ECO:0000313" key="2">
    <source>
        <dbReference type="EMBL" id="RGV26760.1"/>
    </source>
</evidence>
<organism evidence="2 3">
    <name type="scientific">Odoribacter splanchnicus</name>
    <dbReference type="NCBI Taxonomy" id="28118"/>
    <lineage>
        <taxon>Bacteria</taxon>
        <taxon>Pseudomonadati</taxon>
        <taxon>Bacteroidota</taxon>
        <taxon>Bacteroidia</taxon>
        <taxon>Bacteroidales</taxon>
        <taxon>Odoribacteraceae</taxon>
        <taxon>Odoribacter</taxon>
    </lineage>
</organism>
<sequence length="547" mass="63140">MKVLKVLFATSCFGVLAGCQEKDADLQPKTLVQTSSHAIVTDGMTVLGRRLKNPYSVENMRKALENLSPKTRAGITDMDIQPTHYYVKFHPRSSEELDLILQDSTIIWYDIPLDYEIEEYGSYYHDPTIPDSLPTFQYASIEVAKWPAVSTIGVDYEILSDLFIPDEDKDEEDDEGIMTRSSTKWSEVLTDALVEESLRMTGNEEDGESEPQTRGRSKWRPAGRITAYDNIVGGAIPLNYVRVRARRWFTTYIGYTNANGYYSCNGRFKRPANYSIAWETSRWDIRDGNIVQAYYNGPKKTGNWDLYISANKSIRYATIHRALYRFYYGNTNGLKRPTNSRKEKIAYLHKKGNGINGDYNRQWGMGIWSDIRIYGQGNNGWREMSEVFSTACHELGHAAHYTNNRNTYGKCKTSLLESWARCVQYVLTNQEYKELGVFHKLPAYPENGSYNFQAWNPQVYDRNYTPLFIDLIDDFNQRAYHQGNTIYPDDEIHDMPVSVVQDIVFRSKTFADVKRLLLDYAAKNKYAAQLYNLTPETINRLFAVYEN</sequence>
<dbReference type="RefSeq" id="WP_013610686.1">
    <property type="nucleotide sequence ID" value="NZ_JADMSC010000006.1"/>
</dbReference>
<dbReference type="AlphaFoldDB" id="A0A412WHV4"/>
<name>A0A412WHV4_9BACT</name>
<dbReference type="PROSITE" id="PS51257">
    <property type="entry name" value="PROKAR_LIPOPROTEIN"/>
    <property type="match status" value="1"/>
</dbReference>
<dbReference type="EMBL" id="QRYW01000016">
    <property type="protein sequence ID" value="RGV26760.1"/>
    <property type="molecule type" value="Genomic_DNA"/>
</dbReference>
<dbReference type="OMA" id="IQPTHYY"/>
<comment type="caution">
    <text evidence="2">The sequence shown here is derived from an EMBL/GenBank/DDBJ whole genome shotgun (WGS) entry which is preliminary data.</text>
</comment>
<feature type="region of interest" description="Disordered" evidence="1">
    <location>
        <begin position="199"/>
        <end position="220"/>
    </location>
</feature>
<proteinExistence type="predicted"/>
<dbReference type="GeneID" id="61273591"/>
<reference evidence="2 3" key="1">
    <citation type="submission" date="2018-08" db="EMBL/GenBank/DDBJ databases">
        <title>A genome reference for cultivated species of the human gut microbiota.</title>
        <authorList>
            <person name="Zou Y."/>
            <person name="Xue W."/>
            <person name="Luo G."/>
        </authorList>
    </citation>
    <scope>NUCLEOTIDE SEQUENCE [LARGE SCALE GENOMIC DNA]</scope>
    <source>
        <strain evidence="2 3">AF14-6AC</strain>
    </source>
</reference>
<evidence type="ECO:0000256" key="1">
    <source>
        <dbReference type="SAM" id="MobiDB-lite"/>
    </source>
</evidence>
<gene>
    <name evidence="2" type="ORF">DWW24_08485</name>
</gene>
<protein>
    <submittedName>
        <fullName evidence="2">Uncharacterized protein</fullName>
    </submittedName>
</protein>
<dbReference type="Proteomes" id="UP000283426">
    <property type="component" value="Unassembled WGS sequence"/>
</dbReference>
<evidence type="ECO:0000313" key="3">
    <source>
        <dbReference type="Proteomes" id="UP000283426"/>
    </source>
</evidence>
<accession>A0A412WHV4</accession>